<name>A0A3S1D9B0_9CYAN</name>
<keyword evidence="5" id="KW-1185">Reference proteome</keyword>
<dbReference type="SUPFAM" id="SSF52266">
    <property type="entry name" value="SGNH hydrolase"/>
    <property type="match status" value="1"/>
</dbReference>
<evidence type="ECO:0000256" key="2">
    <source>
        <dbReference type="SAM" id="SignalP"/>
    </source>
</evidence>
<feature type="chain" id="PRO_5030083046" description="Autotransporter domain-containing protein" evidence="2">
    <location>
        <begin position="24"/>
        <end position="610"/>
    </location>
</feature>
<dbReference type="SUPFAM" id="SSF103515">
    <property type="entry name" value="Autotransporter"/>
    <property type="match status" value="1"/>
</dbReference>
<dbReference type="RefSeq" id="WP_127081632.1">
    <property type="nucleotide sequence ID" value="NZ_RSCL01000007.1"/>
</dbReference>
<proteinExistence type="predicted"/>
<dbReference type="PROSITE" id="PS51208">
    <property type="entry name" value="AUTOTRANSPORTER"/>
    <property type="match status" value="1"/>
</dbReference>
<dbReference type="PANTHER" id="PTHR45648">
    <property type="entry name" value="GDSL LIPASE/ACYLHYDROLASE FAMILY PROTEIN (AFU_ORTHOLOGUE AFUA_4G14700)"/>
    <property type="match status" value="1"/>
</dbReference>
<dbReference type="InterPro" id="IPR005546">
    <property type="entry name" value="Autotransporte_beta"/>
</dbReference>
<dbReference type="InterPro" id="IPR006315">
    <property type="entry name" value="OM_autotransptr_brl_dom"/>
</dbReference>
<organism evidence="4 5">
    <name type="scientific">Dulcicalothrix desertica PCC 7102</name>
    <dbReference type="NCBI Taxonomy" id="232991"/>
    <lineage>
        <taxon>Bacteria</taxon>
        <taxon>Bacillati</taxon>
        <taxon>Cyanobacteriota</taxon>
        <taxon>Cyanophyceae</taxon>
        <taxon>Nostocales</taxon>
        <taxon>Calotrichaceae</taxon>
        <taxon>Dulcicalothrix</taxon>
    </lineage>
</organism>
<dbReference type="Gene3D" id="2.40.128.130">
    <property type="entry name" value="Autotransporter beta-domain"/>
    <property type="match status" value="1"/>
</dbReference>
<evidence type="ECO:0000313" key="4">
    <source>
        <dbReference type="EMBL" id="RUT05920.1"/>
    </source>
</evidence>
<reference evidence="4" key="2">
    <citation type="journal article" date="2019" name="Genome Biol. Evol.">
        <title>Day and night: Metabolic profiles and evolutionary relationships of six axenic non-marine cyanobacteria.</title>
        <authorList>
            <person name="Will S.E."/>
            <person name="Henke P."/>
            <person name="Boedeker C."/>
            <person name="Huang S."/>
            <person name="Brinkmann H."/>
            <person name="Rohde M."/>
            <person name="Jarek M."/>
            <person name="Friedl T."/>
            <person name="Seufert S."/>
            <person name="Schumacher M."/>
            <person name="Overmann J."/>
            <person name="Neumann-Schaal M."/>
            <person name="Petersen J."/>
        </authorList>
    </citation>
    <scope>NUCLEOTIDE SEQUENCE [LARGE SCALE GENOMIC DNA]</scope>
    <source>
        <strain evidence="4">PCC 7102</strain>
    </source>
</reference>
<keyword evidence="1" id="KW-0378">Hydrolase</keyword>
<dbReference type="GO" id="GO:0016788">
    <property type="term" value="F:hydrolase activity, acting on ester bonds"/>
    <property type="evidence" value="ECO:0007669"/>
    <property type="project" value="InterPro"/>
</dbReference>
<feature type="signal peptide" evidence="2">
    <location>
        <begin position="1"/>
        <end position="23"/>
    </location>
</feature>
<dbReference type="CDD" id="cd01846">
    <property type="entry name" value="fatty_acyltransferase_like"/>
    <property type="match status" value="1"/>
</dbReference>
<evidence type="ECO:0000313" key="5">
    <source>
        <dbReference type="Proteomes" id="UP000271624"/>
    </source>
</evidence>
<dbReference type="EMBL" id="RSCL01000007">
    <property type="protein sequence ID" value="RUT05920.1"/>
    <property type="molecule type" value="Genomic_DNA"/>
</dbReference>
<dbReference type="GO" id="GO:0019867">
    <property type="term" value="C:outer membrane"/>
    <property type="evidence" value="ECO:0007669"/>
    <property type="project" value="InterPro"/>
</dbReference>
<dbReference type="Proteomes" id="UP000271624">
    <property type="component" value="Unassembled WGS sequence"/>
</dbReference>
<dbReference type="NCBIfam" id="TIGR01414">
    <property type="entry name" value="autotrans_barl"/>
    <property type="match status" value="1"/>
</dbReference>
<dbReference type="SMART" id="SM00869">
    <property type="entry name" value="Autotransporter"/>
    <property type="match status" value="1"/>
</dbReference>
<sequence length="610" mass="65897">MRKIIITALLLSASVLSPLKAFAQQFNQYFIFGDSLVDNGNLYRLTGNQFPTSPPYFQGRFSNGPVWSEILGSSLEIVPAASVNFAVGGSSSGNVNTLSGLLGAQLPSLPFQINTQFNQFTSQTPLDPNALYAISVGANDYLVRPLILRATSSQPVVNNISTAVNTLIDKGARNIIVSNLPTLGSTPQEQALGTATASTNLTLEHNRNLNIALGTIARSRKDVNIIPLDVNAVFTEVTAKPDRFGLTNVSEPCFNRAVGTLCSNPNQYLFWDELHPTTRGHELIAQYAASVINAPTTFVPQGEVGLNFAKRQTQLIDARLLALRTTATTPGDTNRVGAFINGDINFGDRETTSKYPGYDFTTSGVTAGVDYRVADNLAVGLALGYASNDTDLKQNRGTIGVDGYSISLYSNYVGDSFYVNGVLGYGDNDYDIKRTTNFDSRTAVGKPNGSQFNVNVNGGYVAKSQNVAYGPTLGLRYNRVSIDSYTEKGADSLNMKVDDQQVDSFVMSVGAQASISIDAGKDTKVIPNVRASYEHEFGNDNRTITSELVNQPGIPMRSQTLEPDRDRFRLGAGVQVLFSRNVAGAIDYEAVIGQSNFSDNTVKGEIRYQF</sequence>
<dbReference type="InterPro" id="IPR001087">
    <property type="entry name" value="GDSL"/>
</dbReference>
<dbReference type="Gene3D" id="3.40.50.1110">
    <property type="entry name" value="SGNH hydrolase"/>
    <property type="match status" value="1"/>
</dbReference>
<accession>A0A3S1D9B0</accession>
<dbReference type="Pfam" id="PF03797">
    <property type="entry name" value="Autotransporter"/>
    <property type="match status" value="1"/>
</dbReference>
<protein>
    <recommendedName>
        <fullName evidence="3">Autotransporter domain-containing protein</fullName>
    </recommendedName>
</protein>
<keyword evidence="2" id="KW-0732">Signal</keyword>
<reference evidence="4" key="1">
    <citation type="submission" date="2018-12" db="EMBL/GenBank/DDBJ databases">
        <authorList>
            <person name="Will S."/>
            <person name="Neumann-Schaal M."/>
            <person name="Henke P."/>
        </authorList>
    </citation>
    <scope>NUCLEOTIDE SEQUENCE</scope>
    <source>
        <strain evidence="4">PCC 7102</strain>
    </source>
</reference>
<dbReference type="OrthoDB" id="5292073at2"/>
<evidence type="ECO:0000259" key="3">
    <source>
        <dbReference type="PROSITE" id="PS51208"/>
    </source>
</evidence>
<dbReference type="InterPro" id="IPR036514">
    <property type="entry name" value="SGNH_hydro_sf"/>
</dbReference>
<feature type="domain" description="Autotransporter" evidence="3">
    <location>
        <begin position="331"/>
        <end position="610"/>
    </location>
</feature>
<dbReference type="PANTHER" id="PTHR45648:SF22">
    <property type="entry name" value="GDSL LIPASE_ACYLHYDROLASE FAMILY PROTEIN (AFU_ORTHOLOGUE AFUA_4G14700)"/>
    <property type="match status" value="1"/>
</dbReference>
<dbReference type="InterPro" id="IPR051058">
    <property type="entry name" value="GDSL_Est/Lipase"/>
</dbReference>
<dbReference type="InterPro" id="IPR036709">
    <property type="entry name" value="Autotransporte_beta_dom_sf"/>
</dbReference>
<dbReference type="AlphaFoldDB" id="A0A3S1D9B0"/>
<gene>
    <name evidence="4" type="ORF">DSM106972_031260</name>
</gene>
<evidence type="ECO:0000256" key="1">
    <source>
        <dbReference type="ARBA" id="ARBA00022801"/>
    </source>
</evidence>
<dbReference type="Pfam" id="PF00657">
    <property type="entry name" value="Lipase_GDSL"/>
    <property type="match status" value="1"/>
</dbReference>
<comment type="caution">
    <text evidence="4">The sequence shown here is derived from an EMBL/GenBank/DDBJ whole genome shotgun (WGS) entry which is preliminary data.</text>
</comment>